<proteinExistence type="predicted"/>
<dbReference type="Proteomes" id="UP001596137">
    <property type="component" value="Unassembled WGS sequence"/>
</dbReference>
<organism evidence="1 2">
    <name type="scientific">Sphaerisporangium aureirubrum</name>
    <dbReference type="NCBI Taxonomy" id="1544736"/>
    <lineage>
        <taxon>Bacteria</taxon>
        <taxon>Bacillati</taxon>
        <taxon>Actinomycetota</taxon>
        <taxon>Actinomycetes</taxon>
        <taxon>Streptosporangiales</taxon>
        <taxon>Streptosporangiaceae</taxon>
        <taxon>Sphaerisporangium</taxon>
    </lineage>
</organism>
<comment type="caution">
    <text evidence="1">The sequence shown here is derived from an EMBL/GenBank/DDBJ whole genome shotgun (WGS) entry which is preliminary data.</text>
</comment>
<gene>
    <name evidence="1" type="ORF">ACFP1K_21770</name>
</gene>
<keyword evidence="2" id="KW-1185">Reference proteome</keyword>
<protein>
    <submittedName>
        <fullName evidence="1">N-acetyltransferase</fullName>
    </submittedName>
</protein>
<dbReference type="EMBL" id="JBHSRF010000033">
    <property type="protein sequence ID" value="MFC6083810.1"/>
    <property type="molecule type" value="Genomic_DNA"/>
</dbReference>
<dbReference type="RefSeq" id="WP_380756188.1">
    <property type="nucleotide sequence ID" value="NZ_JBHSRF010000033.1"/>
</dbReference>
<evidence type="ECO:0000313" key="2">
    <source>
        <dbReference type="Proteomes" id="UP001596137"/>
    </source>
</evidence>
<dbReference type="SUPFAM" id="SSF55729">
    <property type="entry name" value="Acyl-CoA N-acyltransferases (Nat)"/>
    <property type="match status" value="1"/>
</dbReference>
<dbReference type="Gene3D" id="3.40.630.30">
    <property type="match status" value="1"/>
</dbReference>
<name>A0ABW1NLK8_9ACTN</name>
<reference evidence="2" key="1">
    <citation type="journal article" date="2019" name="Int. J. Syst. Evol. Microbiol.">
        <title>The Global Catalogue of Microorganisms (GCM) 10K type strain sequencing project: providing services to taxonomists for standard genome sequencing and annotation.</title>
        <authorList>
            <consortium name="The Broad Institute Genomics Platform"/>
            <consortium name="The Broad Institute Genome Sequencing Center for Infectious Disease"/>
            <person name="Wu L."/>
            <person name="Ma J."/>
        </authorList>
    </citation>
    <scope>NUCLEOTIDE SEQUENCE [LARGE SCALE GENOMIC DNA]</scope>
    <source>
        <strain evidence="2">JCM 30346</strain>
    </source>
</reference>
<evidence type="ECO:0000313" key="1">
    <source>
        <dbReference type="EMBL" id="MFC6083810.1"/>
    </source>
</evidence>
<sequence>MDVEVVNVADRPDLSDELWTFSGGWPDFMLEDQMGNMMGALPRHFPRLQLLALAGADQAVAAKAHAVPFPWTGTPDELPERGWDEVLGMGLRAGMYGRETHAVSALEISIRPHLRGTGLSSVMLAALRDAAAKEGYADLFAPVRPNGKPAEPHAAMTEYALRTRPDGLPVDPWLRVHVRAGGRILRVCPASMTIAGSLAQWRDWTGLPFDADGEVVVPGALVPVRVSVRHDHAVYVEPNVWVHHSL</sequence>
<dbReference type="InterPro" id="IPR016181">
    <property type="entry name" value="Acyl_CoA_acyltransferase"/>
</dbReference>
<accession>A0ABW1NLK8</accession>